<sequence>MQDERPDILERLAHPELEAERARNFKKENRLLKVRNILNLIFILLAFITMVSIGWYLTQDAIPSWCYLLGIIAVIVKMCEAALRMPGLISPNNSRHRKSR</sequence>
<dbReference type="AlphaFoldDB" id="J9BRD2"/>
<reference evidence="2" key="1">
    <citation type="journal article" date="2012" name="PLoS ONE">
        <title>Gene sets for utilization of primary and secondary nutrition supplies in the distal gut of endangered iberian lynx.</title>
        <authorList>
            <person name="Alcaide M."/>
            <person name="Messina E."/>
            <person name="Richter M."/>
            <person name="Bargiela R."/>
            <person name="Peplies J."/>
            <person name="Huws S.A."/>
            <person name="Newbold C.J."/>
            <person name="Golyshin P.N."/>
            <person name="Simon M.A."/>
            <person name="Lopez G."/>
            <person name="Yakimov M.M."/>
            <person name="Ferrer M."/>
        </authorList>
    </citation>
    <scope>NUCLEOTIDE SEQUENCE</scope>
</reference>
<protein>
    <submittedName>
        <fullName evidence="2">Membrane protein</fullName>
    </submittedName>
</protein>
<feature type="transmembrane region" description="Helical" evidence="1">
    <location>
        <begin position="62"/>
        <end position="83"/>
    </location>
</feature>
<keyword evidence="1" id="KW-1133">Transmembrane helix</keyword>
<dbReference type="EMBL" id="AMCI01009037">
    <property type="protein sequence ID" value="EJW90120.1"/>
    <property type="molecule type" value="Genomic_DNA"/>
</dbReference>
<organism evidence="2">
    <name type="scientific">gut metagenome</name>
    <dbReference type="NCBI Taxonomy" id="749906"/>
    <lineage>
        <taxon>unclassified sequences</taxon>
        <taxon>metagenomes</taxon>
        <taxon>organismal metagenomes</taxon>
    </lineage>
</organism>
<comment type="caution">
    <text evidence="2">The sequence shown here is derived from an EMBL/GenBank/DDBJ whole genome shotgun (WGS) entry which is preliminary data.</text>
</comment>
<gene>
    <name evidence="2" type="ORF">EVA_21771</name>
</gene>
<evidence type="ECO:0000313" key="2">
    <source>
        <dbReference type="EMBL" id="EJW90120.1"/>
    </source>
</evidence>
<accession>J9BRD2</accession>
<name>J9BRD2_9ZZZZ</name>
<proteinExistence type="predicted"/>
<keyword evidence="1" id="KW-0472">Membrane</keyword>
<feature type="transmembrane region" description="Helical" evidence="1">
    <location>
        <begin position="37"/>
        <end position="56"/>
    </location>
</feature>
<keyword evidence="1" id="KW-0812">Transmembrane</keyword>
<evidence type="ECO:0000256" key="1">
    <source>
        <dbReference type="SAM" id="Phobius"/>
    </source>
</evidence>